<dbReference type="STRING" id="685588.A0A067TLZ0"/>
<dbReference type="OrthoDB" id="3198553at2759"/>
<sequence>MSSLPMESSDTEALVETKEPGPQNLSAPNVEWKSLITPVGTFILGAVLAFGHHAFNAWVDGRPVATIIIPQNWVTRIGVGLSFGFKTALGATMAFVLLQCLWVSVRSQPLTIREINTLYHIERADQLYKTLPQALSFSRIIVAFTVLTLLLPLSGVLAPGSLTVTTKNDTNVNGPCTIPTGNFSTPNAPDLGSLSTQGGAGNWTSATPRATTLTTQWFVGQRIPDLPQACGPDCRYKLSIPSFVFQCTPNPPSLPFGQGGIARPQDQFPVGPTTLWNGTTDPNSMWAFYIAWNSNGANGTAGNASCSPVLAQYDVEVQTKGGVQSVTTNITQVTSPLPDVANPTLVPPTAFNNSVSLWMGLASLSYATRALLLGTAVFRPGPTFVVVEVNTEASQASFLDIPLVAGGMYNDGSYSEYVWRDVLKGIEDLSHNVTAALLTLQLGTMLAECFFDRQTVVFEYTPFELWAPYGAALCVALISIVFAAMIMAKNNTGHITTSFSDTVMLTRNIEEEVGAGTKLRLRLVKGREFEYTVE</sequence>
<dbReference type="Proteomes" id="UP000027222">
    <property type="component" value="Unassembled WGS sequence"/>
</dbReference>
<feature type="transmembrane region" description="Helical" evidence="2">
    <location>
        <begin position="137"/>
        <end position="158"/>
    </location>
</feature>
<organism evidence="3 4">
    <name type="scientific">Galerina marginata (strain CBS 339.88)</name>
    <dbReference type="NCBI Taxonomy" id="685588"/>
    <lineage>
        <taxon>Eukaryota</taxon>
        <taxon>Fungi</taxon>
        <taxon>Dikarya</taxon>
        <taxon>Basidiomycota</taxon>
        <taxon>Agaricomycotina</taxon>
        <taxon>Agaricomycetes</taxon>
        <taxon>Agaricomycetidae</taxon>
        <taxon>Agaricales</taxon>
        <taxon>Agaricineae</taxon>
        <taxon>Strophariaceae</taxon>
        <taxon>Galerina</taxon>
    </lineage>
</organism>
<evidence type="ECO:0000256" key="1">
    <source>
        <dbReference type="SAM" id="MobiDB-lite"/>
    </source>
</evidence>
<evidence type="ECO:0000313" key="3">
    <source>
        <dbReference type="EMBL" id="KDR79933.1"/>
    </source>
</evidence>
<feature type="region of interest" description="Disordered" evidence="1">
    <location>
        <begin position="1"/>
        <end position="26"/>
    </location>
</feature>
<protein>
    <recommendedName>
        <fullName evidence="5">Transmembrane protein</fullName>
    </recommendedName>
</protein>
<dbReference type="EMBL" id="KL142372">
    <property type="protein sequence ID" value="KDR79933.1"/>
    <property type="molecule type" value="Genomic_DNA"/>
</dbReference>
<reference evidence="4" key="1">
    <citation type="journal article" date="2014" name="Proc. Natl. Acad. Sci. U.S.A.">
        <title>Extensive sampling of basidiomycete genomes demonstrates inadequacy of the white-rot/brown-rot paradigm for wood decay fungi.</title>
        <authorList>
            <person name="Riley R."/>
            <person name="Salamov A.A."/>
            <person name="Brown D.W."/>
            <person name="Nagy L.G."/>
            <person name="Floudas D."/>
            <person name="Held B.W."/>
            <person name="Levasseur A."/>
            <person name="Lombard V."/>
            <person name="Morin E."/>
            <person name="Otillar R."/>
            <person name="Lindquist E.A."/>
            <person name="Sun H."/>
            <person name="LaButti K.M."/>
            <person name="Schmutz J."/>
            <person name="Jabbour D."/>
            <person name="Luo H."/>
            <person name="Baker S.E."/>
            <person name="Pisabarro A.G."/>
            <person name="Walton J.D."/>
            <person name="Blanchette R.A."/>
            <person name="Henrissat B."/>
            <person name="Martin F."/>
            <person name="Cullen D."/>
            <person name="Hibbett D.S."/>
            <person name="Grigoriev I.V."/>
        </authorList>
    </citation>
    <scope>NUCLEOTIDE SEQUENCE [LARGE SCALE GENOMIC DNA]</scope>
    <source>
        <strain evidence="4">CBS 339.88</strain>
    </source>
</reference>
<keyword evidence="2" id="KW-1133">Transmembrane helix</keyword>
<accession>A0A067TLZ0</accession>
<keyword evidence="2" id="KW-0472">Membrane</keyword>
<name>A0A067TLZ0_GALM3</name>
<feature type="transmembrane region" description="Helical" evidence="2">
    <location>
        <begin position="35"/>
        <end position="55"/>
    </location>
</feature>
<keyword evidence="2" id="KW-0812">Transmembrane</keyword>
<evidence type="ECO:0008006" key="5">
    <source>
        <dbReference type="Google" id="ProtNLM"/>
    </source>
</evidence>
<proteinExistence type="predicted"/>
<dbReference type="AlphaFoldDB" id="A0A067TLZ0"/>
<evidence type="ECO:0000256" key="2">
    <source>
        <dbReference type="SAM" id="Phobius"/>
    </source>
</evidence>
<dbReference type="HOGENOM" id="CLU_028917_0_0_1"/>
<feature type="transmembrane region" description="Helical" evidence="2">
    <location>
        <begin position="466"/>
        <end position="488"/>
    </location>
</feature>
<feature type="transmembrane region" description="Helical" evidence="2">
    <location>
        <begin position="83"/>
        <end position="105"/>
    </location>
</feature>
<gene>
    <name evidence="3" type="ORF">GALMADRAFT_136510</name>
</gene>
<keyword evidence="4" id="KW-1185">Reference proteome</keyword>
<evidence type="ECO:0000313" key="4">
    <source>
        <dbReference type="Proteomes" id="UP000027222"/>
    </source>
</evidence>